<dbReference type="Ensembl" id="ENSCJAT00000142221.1">
    <property type="protein sequence ID" value="ENSCJAP00000086083.1"/>
    <property type="gene ID" value="ENSCJAG00000071383.1"/>
</dbReference>
<name>A0A8I3WNB1_CALJA</name>
<reference evidence="1" key="3">
    <citation type="submission" date="2025-09" db="UniProtKB">
        <authorList>
            <consortium name="Ensembl"/>
        </authorList>
    </citation>
    <scope>IDENTIFICATION</scope>
</reference>
<sequence length="343" mass="37448">MYTHFFGGGRETESCSVTRLECSVLISAHYNLSLPGSRNSPVLASRVAATTGACCQKWLIFCILVETRFHCVAQAGLELLSSRNLPSSASQSARITGMSHHDRGTRTLIHTHVLIHTRTHTCTLTLIYTCTYILIHIHICTPQYMHTHTGMHIHTLTCTHAHTGTHTYLYTHMYSYMHTHTPPTHTPVLVPTLTYSDTCTYTHPYTGSYTDAYAPTHRHMAYTHRHLLPTPSHTHTQTYTHAPFSPSGPPPAMGPGICLQGQLPVASPAPPVPFVARGAEALGLQQLSDDLAAGLRGASEVDLHLLDVHQHLGVHGAQAPHTLLHLLQVTPMEGSAQPEAAGC</sequence>
<reference evidence="1 2" key="1">
    <citation type="submission" date="2009-03" db="EMBL/GenBank/DDBJ databases">
        <authorList>
            <person name="Warren W."/>
            <person name="Ye L."/>
            <person name="Minx P."/>
            <person name="Worley K."/>
            <person name="Gibbs R."/>
            <person name="Wilson R.K."/>
        </authorList>
    </citation>
    <scope>NUCLEOTIDE SEQUENCE [LARGE SCALE GENOMIC DNA]</scope>
</reference>
<dbReference type="PANTHER" id="PTHR12138">
    <property type="entry name" value="PRIMATE-EXPANDED PROTEIN FAMILY"/>
    <property type="match status" value="1"/>
</dbReference>
<dbReference type="AlphaFoldDB" id="A0A8I3WNB1"/>
<dbReference type="PRINTS" id="PR02045">
    <property type="entry name" value="F138DOMAIN"/>
</dbReference>
<keyword evidence="2" id="KW-1185">Reference proteome</keyword>
<proteinExistence type="predicted"/>
<dbReference type="PANTHER" id="PTHR12138:SF133">
    <property type="entry name" value="SECRETED PROTEIN"/>
    <property type="match status" value="1"/>
</dbReference>
<dbReference type="Proteomes" id="UP000008225">
    <property type="component" value="Chromosome 5"/>
</dbReference>
<dbReference type="GeneTree" id="ENSGT01120000271815"/>
<reference evidence="1" key="2">
    <citation type="submission" date="2025-08" db="UniProtKB">
        <authorList>
            <consortium name="Ensembl"/>
        </authorList>
    </citation>
    <scope>IDENTIFICATION</scope>
</reference>
<accession>A0A8I3WNB1</accession>
<organism evidence="1 2">
    <name type="scientific">Callithrix jacchus</name>
    <name type="common">White-tufted-ear marmoset</name>
    <name type="synonym">Simia Jacchus</name>
    <dbReference type="NCBI Taxonomy" id="9483"/>
    <lineage>
        <taxon>Eukaryota</taxon>
        <taxon>Metazoa</taxon>
        <taxon>Chordata</taxon>
        <taxon>Craniata</taxon>
        <taxon>Vertebrata</taxon>
        <taxon>Euteleostomi</taxon>
        <taxon>Mammalia</taxon>
        <taxon>Eutheria</taxon>
        <taxon>Euarchontoglires</taxon>
        <taxon>Primates</taxon>
        <taxon>Haplorrhini</taxon>
        <taxon>Platyrrhini</taxon>
        <taxon>Cebidae</taxon>
        <taxon>Callitrichinae</taxon>
        <taxon>Callithrix</taxon>
        <taxon>Callithrix</taxon>
    </lineage>
</organism>
<evidence type="ECO:0000313" key="1">
    <source>
        <dbReference type="Ensembl" id="ENSCJAP00000086083.1"/>
    </source>
</evidence>
<evidence type="ECO:0000313" key="2">
    <source>
        <dbReference type="Proteomes" id="UP000008225"/>
    </source>
</evidence>
<protein>
    <submittedName>
        <fullName evidence="1">Uncharacterized protein</fullName>
    </submittedName>
</protein>